<feature type="region of interest" description="Disordered" evidence="1">
    <location>
        <begin position="294"/>
        <end position="333"/>
    </location>
</feature>
<feature type="compositionally biased region" description="Basic and acidic residues" evidence="1">
    <location>
        <begin position="304"/>
        <end position="322"/>
    </location>
</feature>
<comment type="caution">
    <text evidence="2">The sequence shown here is derived from an EMBL/GenBank/DDBJ whole genome shotgun (WGS) entry which is preliminary data.</text>
</comment>
<name>A0A833R9U7_9POAL</name>
<feature type="region of interest" description="Disordered" evidence="1">
    <location>
        <begin position="965"/>
        <end position="985"/>
    </location>
</feature>
<feature type="region of interest" description="Disordered" evidence="1">
    <location>
        <begin position="509"/>
        <end position="686"/>
    </location>
</feature>
<dbReference type="EMBL" id="SWLB01000012">
    <property type="protein sequence ID" value="KAF3331669.1"/>
    <property type="molecule type" value="Genomic_DNA"/>
</dbReference>
<evidence type="ECO:0000313" key="3">
    <source>
        <dbReference type="Proteomes" id="UP000623129"/>
    </source>
</evidence>
<feature type="region of interest" description="Disordered" evidence="1">
    <location>
        <begin position="361"/>
        <end position="417"/>
    </location>
</feature>
<feature type="compositionally biased region" description="Basic and acidic residues" evidence="1">
    <location>
        <begin position="819"/>
        <end position="830"/>
    </location>
</feature>
<feature type="compositionally biased region" description="Polar residues" evidence="1">
    <location>
        <begin position="579"/>
        <end position="592"/>
    </location>
</feature>
<feature type="compositionally biased region" description="Polar residues" evidence="1">
    <location>
        <begin position="404"/>
        <end position="417"/>
    </location>
</feature>
<feature type="compositionally biased region" description="Basic and acidic residues" evidence="1">
    <location>
        <begin position="967"/>
        <end position="979"/>
    </location>
</feature>
<keyword evidence="3" id="KW-1185">Reference proteome</keyword>
<feature type="region of interest" description="Disordered" evidence="1">
    <location>
        <begin position="746"/>
        <end position="896"/>
    </location>
</feature>
<evidence type="ECO:0000313" key="2">
    <source>
        <dbReference type="EMBL" id="KAF3331669.1"/>
    </source>
</evidence>
<feature type="compositionally biased region" description="Polar residues" evidence="1">
    <location>
        <begin position="661"/>
        <end position="670"/>
    </location>
</feature>
<feature type="compositionally biased region" description="Low complexity" evidence="1">
    <location>
        <begin position="636"/>
        <end position="645"/>
    </location>
</feature>
<feature type="region of interest" description="Disordered" evidence="1">
    <location>
        <begin position="1"/>
        <end position="41"/>
    </location>
</feature>
<feature type="compositionally biased region" description="Polar residues" evidence="1">
    <location>
        <begin position="518"/>
        <end position="548"/>
    </location>
</feature>
<accession>A0A833R9U7</accession>
<sequence>MFIDDKEEVGAQGQRLNEPNIGVPIKKRPFQLTNPSSLESSVPQLDKFSLTPNHFTPKSPLDLLPLGFDHGNPSSSDLDKPAGVAMDPLHDLNELDMGRNHCPLKPGANPNLGMEMLQVGNAPKLHLSISGNMVKNKKFNQCSTDLSLTGPSTISSKTCFKPSHNLSNNTEKRSGFDLNLPTAETWDSAMNGFTSENIGTAQTEPVEALAKQGSVSGMIPHGVGSGVVPNGVVSGLVPKGAGNNLKLPNMDKLSEKCSLSEVTLDLQLKLPPRPELRMKNLEIYSSDLSLSLSGKDLNCSPEPVNEKPRPVENSPKIKDKEITNPNANPVAQNQVIVKQESRDVTLPEKVVQASGLKDQSLASGGVVKKEPVDTTSHAQNPLGIQLDKSPCSGSESRQAKQAEISETNSLTKGIDLNSATPLPEVSTSGKLVNPVLAESVVVGQITQSAISQSDAHHNSKKIDNSLAPTPPLVGMEDIKPVIISSASPALVVHDGKRMVSMASDGLSQGSADMDCSEEGQNLPKSATTGKTIKNTNCETNASSSSSVAINPKQEPGTIGESENIRIGGTPRGENVKSLVPSSTPTSKENQIQIPMPAETSITQNNENDTPSSSTKLKDLPNNSLQGLCLDMEAGGSKSRSPSTSISRREKEVDPSSERENGTSSRQTEGNNVWRRRFRRTDLGPDGAQFERRKSRMLPWDEGSNIHSNRGQRWEGHRFSQFDGDRFENGDNLNRRAFNMANRKRQTNSFNGRFGHNKYRGSRFTRTNSNTDMNFDEGNDGRKSRPHPRFQDRRRIADVSPRGSDELDAPVFEHPSNHYKRVDHNTRRERNSSPGPRRGPHQWTPPGEMIGGHPDLLTRVDTRIRSPGRRPYFKKDNLNRRHASPPYNRARKPGRGGMHWNNGRQRYNAVGPHGPDADVPDLEAYDQLRCQGGEMMPFHARYPENEGAYSDGGGPHGRVRNYETAMSRPREAGEQDEYRYNNRGPHGWREEDFDSFGCIFKEGAAYFVERGEDVEWD</sequence>
<dbReference type="OrthoDB" id="758862at2759"/>
<reference evidence="2" key="1">
    <citation type="submission" date="2020-01" db="EMBL/GenBank/DDBJ databases">
        <title>Genome sequence of Kobresia littledalei, the first chromosome-level genome in the family Cyperaceae.</title>
        <authorList>
            <person name="Qu G."/>
        </authorList>
    </citation>
    <scope>NUCLEOTIDE SEQUENCE</scope>
    <source>
        <strain evidence="2">C.B.Clarke</strain>
        <tissue evidence="2">Leaf</tissue>
    </source>
</reference>
<protein>
    <submittedName>
        <fullName evidence="2">Uncharacterized protein</fullName>
    </submittedName>
</protein>
<dbReference type="AlphaFoldDB" id="A0A833R9U7"/>
<feature type="compositionally biased region" description="Polar residues" evidence="1">
    <location>
        <begin position="31"/>
        <end position="41"/>
    </location>
</feature>
<feature type="compositionally biased region" description="Polar residues" evidence="1">
    <location>
        <begin position="323"/>
        <end position="333"/>
    </location>
</feature>
<organism evidence="2 3">
    <name type="scientific">Carex littledalei</name>
    <dbReference type="NCBI Taxonomy" id="544730"/>
    <lineage>
        <taxon>Eukaryota</taxon>
        <taxon>Viridiplantae</taxon>
        <taxon>Streptophyta</taxon>
        <taxon>Embryophyta</taxon>
        <taxon>Tracheophyta</taxon>
        <taxon>Spermatophyta</taxon>
        <taxon>Magnoliopsida</taxon>
        <taxon>Liliopsida</taxon>
        <taxon>Poales</taxon>
        <taxon>Cyperaceae</taxon>
        <taxon>Cyperoideae</taxon>
        <taxon>Cariceae</taxon>
        <taxon>Carex</taxon>
        <taxon>Carex subgen. Euthyceras</taxon>
    </lineage>
</organism>
<feature type="compositionally biased region" description="Basic and acidic residues" evidence="1">
    <location>
        <begin position="778"/>
        <end position="796"/>
    </location>
</feature>
<feature type="compositionally biased region" description="Polar residues" evidence="1">
    <location>
        <begin position="599"/>
        <end position="625"/>
    </location>
</feature>
<feature type="compositionally biased region" description="Polar residues" evidence="1">
    <location>
        <begin position="763"/>
        <end position="772"/>
    </location>
</feature>
<proteinExistence type="predicted"/>
<gene>
    <name evidence="2" type="ORF">FCM35_KLT03075</name>
</gene>
<feature type="compositionally biased region" description="Basic and acidic residues" evidence="1">
    <location>
        <begin position="646"/>
        <end position="660"/>
    </location>
</feature>
<dbReference type="Proteomes" id="UP000623129">
    <property type="component" value="Unassembled WGS sequence"/>
</dbReference>
<evidence type="ECO:0000256" key="1">
    <source>
        <dbReference type="SAM" id="MobiDB-lite"/>
    </source>
</evidence>